<dbReference type="Gene3D" id="3.40.1230.10">
    <property type="entry name" value="MTH938-like"/>
    <property type="match status" value="1"/>
</dbReference>
<evidence type="ECO:0000313" key="2">
    <source>
        <dbReference type="Proteomes" id="UP000192920"/>
    </source>
</evidence>
<reference evidence="2" key="1">
    <citation type="submission" date="2017-04" db="EMBL/GenBank/DDBJ databases">
        <authorList>
            <person name="Varghese N."/>
            <person name="Submissions S."/>
        </authorList>
    </citation>
    <scope>NUCLEOTIDE SEQUENCE [LARGE SCALE GENOMIC DNA]</scope>
    <source>
        <strain evidence="2">DSM 22618</strain>
    </source>
</reference>
<dbReference type="CDD" id="cd05560">
    <property type="entry name" value="Xcc1710_like"/>
    <property type="match status" value="1"/>
</dbReference>
<dbReference type="InterPro" id="IPR007523">
    <property type="entry name" value="NDUFAF3/AAMDC"/>
</dbReference>
<keyword evidence="2" id="KW-1185">Reference proteome</keyword>
<organism evidence="1 2">
    <name type="scientific">Pseudogulbenkiania subflava DSM 22618</name>
    <dbReference type="NCBI Taxonomy" id="1123014"/>
    <lineage>
        <taxon>Bacteria</taxon>
        <taxon>Pseudomonadati</taxon>
        <taxon>Pseudomonadota</taxon>
        <taxon>Betaproteobacteria</taxon>
        <taxon>Neisseriales</taxon>
        <taxon>Chromobacteriaceae</taxon>
        <taxon>Pseudogulbenkiania</taxon>
    </lineage>
</organism>
<dbReference type="PANTHER" id="PTHR21192">
    <property type="entry name" value="NUCLEAR PROTEIN E3-3"/>
    <property type="match status" value="1"/>
</dbReference>
<gene>
    <name evidence="1" type="ORF">SAMN02745746_01774</name>
</gene>
<accession>A0A1Y6BMA9</accession>
<dbReference type="InterPro" id="IPR036748">
    <property type="entry name" value="MTH938-like_sf"/>
</dbReference>
<sequence length="121" mass="13205">MKLHQASGQGRNLFTGYGEGHVLINQVRHDGNLVVTPDEVLPWAPASFEELASEHFAVLLDLAPEVVLFGSGARLRFPHPRLTAVLTNAGIGVEVMDTQAACRTYNILLAEDRRVIVALFS</sequence>
<dbReference type="PANTHER" id="PTHR21192:SF2">
    <property type="entry name" value="NADH DEHYDROGENASE [UBIQUINONE] 1 ALPHA SUBCOMPLEX ASSEMBLY FACTOR 3"/>
    <property type="match status" value="1"/>
</dbReference>
<proteinExistence type="predicted"/>
<dbReference type="Proteomes" id="UP000192920">
    <property type="component" value="Unassembled WGS sequence"/>
</dbReference>
<dbReference type="STRING" id="1123014.SAMN02745746_01774"/>
<dbReference type="AlphaFoldDB" id="A0A1Y6BMA9"/>
<dbReference type="SUPFAM" id="SSF64076">
    <property type="entry name" value="MTH938-like"/>
    <property type="match status" value="1"/>
</dbReference>
<name>A0A1Y6BMA9_9NEIS</name>
<protein>
    <submittedName>
        <fullName evidence="1">Uncharacterized conserved protein, contains Mth938-like domain</fullName>
    </submittedName>
</protein>
<dbReference type="Pfam" id="PF04430">
    <property type="entry name" value="DUF498"/>
    <property type="match status" value="1"/>
</dbReference>
<evidence type="ECO:0000313" key="1">
    <source>
        <dbReference type="EMBL" id="SMF19372.1"/>
    </source>
</evidence>
<dbReference type="EMBL" id="FXAG01000008">
    <property type="protein sequence ID" value="SMF19372.1"/>
    <property type="molecule type" value="Genomic_DNA"/>
</dbReference>
<dbReference type="RefSeq" id="WP_085276064.1">
    <property type="nucleotide sequence ID" value="NZ_FXAG01000008.1"/>
</dbReference>